<dbReference type="NCBIfam" id="TIGR02963">
    <property type="entry name" value="xanthine_xdhA"/>
    <property type="match status" value="1"/>
</dbReference>
<dbReference type="InterPro" id="IPR036318">
    <property type="entry name" value="FAD-bd_PCMH-like_sf"/>
</dbReference>
<dbReference type="InterPro" id="IPR014307">
    <property type="entry name" value="Xanthine_DH_ssu"/>
</dbReference>
<dbReference type="SUPFAM" id="SSF54292">
    <property type="entry name" value="2Fe-2S ferredoxin-like"/>
    <property type="match status" value="1"/>
</dbReference>
<feature type="domain" description="2Fe-2S ferredoxin-type" evidence="6">
    <location>
        <begin position="4"/>
        <end position="89"/>
    </location>
</feature>
<sequence length="422" mass="45586">MARDVIRFLHRGEMVELSDVGPNETLLDYLRLRKSLRGTKEGCGEGDCGACTVVLGSLRDGTLIYEPINACIQLLGMIDGKELVVVEDLAEDGLHPVQRAMLDFHGSQCGFCTPGIVMSLFTLYHSKEVADRQAVNNYLAGNLCRCTGYRPIVDAGRAVCAGNADDQFAARRTKTTAQLKALDDDDDVMIGDEAAFFAAPATIDAFADLYARNTDAVIVAGATDVGLWITKQLRILPKMIHLGRVESLADIQRREKFYHIGAGATFAQVETALTAIDPDLGVVLRRIGSKQVRAAGTLGGNIANGSPVGDTLPALIALGATLHLRQGENVRTLPLEDFFIEYGKQDRRPGEFVTAVDVPALSVDEVFRCYKLSKRFDQDISAVLGAFKFELREGYIVAARIAYGGMAATSRRAIGAEVALVG</sequence>
<organism evidence="8">
    <name type="scientific">marine metagenome</name>
    <dbReference type="NCBI Taxonomy" id="408172"/>
    <lineage>
        <taxon>unclassified sequences</taxon>
        <taxon>metagenomes</taxon>
        <taxon>ecological metagenomes</taxon>
    </lineage>
</organism>
<dbReference type="Pfam" id="PF03450">
    <property type="entry name" value="CO_deh_flav_C"/>
    <property type="match status" value="1"/>
</dbReference>
<dbReference type="InterPro" id="IPR016166">
    <property type="entry name" value="FAD-bd_PCMH"/>
</dbReference>
<evidence type="ECO:0000256" key="3">
    <source>
        <dbReference type="ARBA" id="ARBA00022827"/>
    </source>
</evidence>
<dbReference type="InterPro" id="IPR012675">
    <property type="entry name" value="Beta-grasp_dom_sf"/>
</dbReference>
<dbReference type="EMBL" id="UINC01057089">
    <property type="protein sequence ID" value="SVB77876.1"/>
    <property type="molecule type" value="Genomic_DNA"/>
</dbReference>
<dbReference type="InterPro" id="IPR036010">
    <property type="entry name" value="2Fe-2S_ferredoxin-like_sf"/>
</dbReference>
<dbReference type="SUPFAM" id="SSF55447">
    <property type="entry name" value="CO dehydrogenase flavoprotein C-terminal domain-like"/>
    <property type="match status" value="1"/>
</dbReference>
<dbReference type="PANTHER" id="PTHR45444:SF3">
    <property type="entry name" value="XANTHINE DEHYDROGENASE"/>
    <property type="match status" value="1"/>
</dbReference>
<keyword evidence="3" id="KW-0274">FAD</keyword>
<keyword evidence="2" id="KW-0479">Metal-binding</keyword>
<dbReference type="Gene3D" id="3.10.20.30">
    <property type="match status" value="1"/>
</dbReference>
<dbReference type="InterPro" id="IPR036884">
    <property type="entry name" value="2Fe-2S-bd_dom_sf"/>
</dbReference>
<protein>
    <recommendedName>
        <fullName evidence="9">FAD-binding PCMH-type domain-containing protein</fullName>
    </recommendedName>
</protein>
<feature type="non-terminal residue" evidence="8">
    <location>
        <position position="422"/>
    </location>
</feature>
<dbReference type="Pfam" id="PF00111">
    <property type="entry name" value="Fer2"/>
    <property type="match status" value="1"/>
</dbReference>
<dbReference type="InterPro" id="IPR016208">
    <property type="entry name" value="Ald_Oxase/xanthine_DH-like"/>
</dbReference>
<dbReference type="PANTHER" id="PTHR45444">
    <property type="entry name" value="XANTHINE DEHYDROGENASE"/>
    <property type="match status" value="1"/>
</dbReference>
<dbReference type="PROSITE" id="PS51387">
    <property type="entry name" value="FAD_PCMH"/>
    <property type="match status" value="1"/>
</dbReference>
<evidence type="ECO:0000259" key="7">
    <source>
        <dbReference type="PROSITE" id="PS51387"/>
    </source>
</evidence>
<dbReference type="PROSITE" id="PS51085">
    <property type="entry name" value="2FE2S_FER_2"/>
    <property type="match status" value="1"/>
</dbReference>
<dbReference type="InterPro" id="IPR006058">
    <property type="entry name" value="2Fe2S_fd_BS"/>
</dbReference>
<dbReference type="SUPFAM" id="SSF47741">
    <property type="entry name" value="CO dehydrogenase ISP C-domain like"/>
    <property type="match status" value="1"/>
</dbReference>
<accession>A0A382GRV9</accession>
<dbReference type="Gene3D" id="3.30.465.10">
    <property type="match status" value="1"/>
</dbReference>
<keyword evidence="4" id="KW-0560">Oxidoreductase</keyword>
<keyword evidence="5" id="KW-0408">Iron</keyword>
<dbReference type="Pfam" id="PF01799">
    <property type="entry name" value="Fer2_2"/>
    <property type="match status" value="1"/>
</dbReference>
<dbReference type="CDD" id="cd00207">
    <property type="entry name" value="fer2"/>
    <property type="match status" value="1"/>
</dbReference>
<reference evidence="8" key="1">
    <citation type="submission" date="2018-05" db="EMBL/GenBank/DDBJ databases">
        <authorList>
            <person name="Lanie J.A."/>
            <person name="Ng W.-L."/>
            <person name="Kazmierczak K.M."/>
            <person name="Andrzejewski T.M."/>
            <person name="Davidsen T.M."/>
            <person name="Wayne K.J."/>
            <person name="Tettelin H."/>
            <person name="Glass J.I."/>
            <person name="Rusch D."/>
            <person name="Podicherti R."/>
            <person name="Tsui H.-C.T."/>
            <person name="Winkler M.E."/>
        </authorList>
    </citation>
    <scope>NUCLEOTIDE SEQUENCE</scope>
</reference>
<evidence type="ECO:0000256" key="1">
    <source>
        <dbReference type="ARBA" id="ARBA00022630"/>
    </source>
</evidence>
<evidence type="ECO:0008006" key="9">
    <source>
        <dbReference type="Google" id="ProtNLM"/>
    </source>
</evidence>
<keyword evidence="1" id="KW-0285">Flavoprotein</keyword>
<evidence type="ECO:0000256" key="5">
    <source>
        <dbReference type="ARBA" id="ARBA00023004"/>
    </source>
</evidence>
<dbReference type="InterPro" id="IPR002346">
    <property type="entry name" value="Mopterin_DH_FAD-bd"/>
</dbReference>
<gene>
    <name evidence="8" type="ORF">METZ01_LOCUS230730</name>
</gene>
<dbReference type="InterPro" id="IPR002888">
    <property type="entry name" value="2Fe-2S-bd"/>
</dbReference>
<proteinExistence type="predicted"/>
<name>A0A382GRV9_9ZZZZ</name>
<dbReference type="PIRSF" id="PIRSF036557">
    <property type="entry name" value="XdhA_RC"/>
    <property type="match status" value="1"/>
</dbReference>
<dbReference type="InterPro" id="IPR005107">
    <property type="entry name" value="CO_DH_flav_C"/>
</dbReference>
<dbReference type="PROSITE" id="PS00197">
    <property type="entry name" value="2FE2S_FER_1"/>
    <property type="match status" value="1"/>
</dbReference>
<dbReference type="Gene3D" id="1.10.150.120">
    <property type="entry name" value="[2Fe-2S]-binding domain"/>
    <property type="match status" value="1"/>
</dbReference>
<dbReference type="InterPro" id="IPR036683">
    <property type="entry name" value="CO_DH_flav_C_dom_sf"/>
</dbReference>
<dbReference type="GO" id="GO:0005506">
    <property type="term" value="F:iron ion binding"/>
    <property type="evidence" value="ECO:0007669"/>
    <property type="project" value="InterPro"/>
</dbReference>
<dbReference type="AlphaFoldDB" id="A0A382GRV9"/>
<evidence type="ECO:0000256" key="4">
    <source>
        <dbReference type="ARBA" id="ARBA00023002"/>
    </source>
</evidence>
<dbReference type="Gene3D" id="3.30.390.50">
    <property type="entry name" value="CO dehydrogenase flavoprotein, C-terminal domain"/>
    <property type="match status" value="1"/>
</dbReference>
<dbReference type="GO" id="GO:0071949">
    <property type="term" value="F:FAD binding"/>
    <property type="evidence" value="ECO:0007669"/>
    <property type="project" value="InterPro"/>
</dbReference>
<dbReference type="Pfam" id="PF00941">
    <property type="entry name" value="FAD_binding_5"/>
    <property type="match status" value="1"/>
</dbReference>
<dbReference type="SUPFAM" id="SSF56176">
    <property type="entry name" value="FAD-binding/transporter-associated domain-like"/>
    <property type="match status" value="1"/>
</dbReference>
<evidence type="ECO:0000313" key="8">
    <source>
        <dbReference type="EMBL" id="SVB77876.1"/>
    </source>
</evidence>
<feature type="domain" description="FAD-binding PCMH-type" evidence="7">
    <location>
        <begin position="189"/>
        <end position="363"/>
    </location>
</feature>
<dbReference type="InterPro" id="IPR001041">
    <property type="entry name" value="2Fe-2S_ferredoxin-type"/>
</dbReference>
<dbReference type="InterPro" id="IPR016167">
    <property type="entry name" value="FAD-bd_PCMH_sub1"/>
</dbReference>
<dbReference type="InterPro" id="IPR012175">
    <property type="entry name" value="Xanth_DH_ssu_bac"/>
</dbReference>
<dbReference type="GO" id="GO:0004854">
    <property type="term" value="F:xanthine dehydrogenase activity"/>
    <property type="evidence" value="ECO:0007669"/>
    <property type="project" value="InterPro"/>
</dbReference>
<dbReference type="Gene3D" id="3.30.43.10">
    <property type="entry name" value="Uridine Diphospho-n-acetylenolpyruvylglucosamine Reductase, domain 2"/>
    <property type="match status" value="1"/>
</dbReference>
<dbReference type="GO" id="GO:0051537">
    <property type="term" value="F:2 iron, 2 sulfur cluster binding"/>
    <property type="evidence" value="ECO:0007669"/>
    <property type="project" value="InterPro"/>
</dbReference>
<evidence type="ECO:0000259" key="6">
    <source>
        <dbReference type="PROSITE" id="PS51085"/>
    </source>
</evidence>
<dbReference type="InterPro" id="IPR016169">
    <property type="entry name" value="FAD-bd_PCMH_sub2"/>
</dbReference>
<evidence type="ECO:0000256" key="2">
    <source>
        <dbReference type="ARBA" id="ARBA00022723"/>
    </source>
</evidence>